<dbReference type="EMBL" id="RKIK01000054">
    <property type="protein sequence ID" value="ROV59043.1"/>
    <property type="molecule type" value="Genomic_DNA"/>
</dbReference>
<dbReference type="RefSeq" id="WP_123782808.1">
    <property type="nucleotide sequence ID" value="NZ_RKIK01000054.1"/>
</dbReference>
<dbReference type="CDD" id="cd14789">
    <property type="entry name" value="Tiki"/>
    <property type="match status" value="1"/>
</dbReference>
<dbReference type="AlphaFoldDB" id="A0A3N3DX24"/>
<reference evidence="2 3" key="1">
    <citation type="submission" date="2018-11" db="EMBL/GenBank/DDBJ databases">
        <title>Vibrio ponticus strain CAIM 1751 pathogenic for the snapper Lutjanus guttatus.</title>
        <authorList>
            <person name="Soto-Rodriguez S."/>
            <person name="Lozano-Olvera R."/>
            <person name="Gomez-Gil B."/>
        </authorList>
    </citation>
    <scope>NUCLEOTIDE SEQUENCE [LARGE SCALE GENOMIC DNA]</scope>
    <source>
        <strain evidence="2 3">CAIM 1751</strain>
    </source>
</reference>
<dbReference type="PANTHER" id="PTHR40590:SF1">
    <property type="entry name" value="CYTOPLASMIC PROTEIN"/>
    <property type="match status" value="1"/>
</dbReference>
<dbReference type="InterPro" id="IPR047111">
    <property type="entry name" value="YbaP-like"/>
</dbReference>
<dbReference type="PANTHER" id="PTHR40590">
    <property type="entry name" value="CYTOPLASMIC PROTEIN-RELATED"/>
    <property type="match status" value="1"/>
</dbReference>
<feature type="chain" id="PRO_5017937191" evidence="1">
    <location>
        <begin position="20"/>
        <end position="289"/>
    </location>
</feature>
<name>A0A3N3DX24_9VIBR</name>
<evidence type="ECO:0000313" key="2">
    <source>
        <dbReference type="EMBL" id="ROV59043.1"/>
    </source>
</evidence>
<feature type="signal peptide" evidence="1">
    <location>
        <begin position="1"/>
        <end position="19"/>
    </location>
</feature>
<sequence>MKKFCYLLLFILFTPLSQAEPLYWQATKGKLTYLLLGSVHVGDKSMYPLPVNVTTFLEHSDGLVVETDIRTQQNIRFPATKVTTEQVLSDNNIRELKGIAGLLDLDAQQLLMVSPWVTALTIQQKQIEYLGYRAQDGVDLALLGQASSLTKPIYSLESAQFQIDMLASLPNDGEELLTSAIEQFDVNEEAVHCLINSWKSGDIENLNEFAKLSEMSPQMEEVFMHQRNRDWAKKLAHGSIFPSHEGNYLIVVGALHLIGPDNLLTLLESRGFKVTQRSQSQAANCQFNF</sequence>
<evidence type="ECO:0000313" key="3">
    <source>
        <dbReference type="Proteomes" id="UP000278792"/>
    </source>
</evidence>
<organism evidence="2 3">
    <name type="scientific">Vibrio ponticus</name>
    <dbReference type="NCBI Taxonomy" id="265668"/>
    <lineage>
        <taxon>Bacteria</taxon>
        <taxon>Pseudomonadati</taxon>
        <taxon>Pseudomonadota</taxon>
        <taxon>Gammaproteobacteria</taxon>
        <taxon>Vibrionales</taxon>
        <taxon>Vibrionaceae</taxon>
        <taxon>Vibrio</taxon>
    </lineage>
</organism>
<dbReference type="Proteomes" id="UP000278792">
    <property type="component" value="Unassembled WGS sequence"/>
</dbReference>
<comment type="caution">
    <text evidence="2">The sequence shown here is derived from an EMBL/GenBank/DDBJ whole genome shotgun (WGS) entry which is preliminary data.</text>
</comment>
<evidence type="ECO:0000256" key="1">
    <source>
        <dbReference type="SAM" id="SignalP"/>
    </source>
</evidence>
<keyword evidence="1" id="KW-0732">Signal</keyword>
<proteinExistence type="predicted"/>
<accession>A0A3N3DX24</accession>
<gene>
    <name evidence="2" type="ORF">EGH82_15710</name>
</gene>
<dbReference type="InterPro" id="IPR002816">
    <property type="entry name" value="TraB/PrgY/GumN_fam"/>
</dbReference>
<dbReference type="Pfam" id="PF01963">
    <property type="entry name" value="TraB_PrgY_gumN"/>
    <property type="match status" value="1"/>
</dbReference>
<protein>
    <submittedName>
        <fullName evidence="2">TraB/GumN family protein</fullName>
    </submittedName>
</protein>